<dbReference type="GO" id="GO:0004484">
    <property type="term" value="F:mRNA guanylyltransferase activity"/>
    <property type="evidence" value="ECO:0007669"/>
    <property type="project" value="TreeGrafter"/>
</dbReference>
<feature type="region of interest" description="Disordered" evidence="1">
    <location>
        <begin position="1"/>
        <end position="35"/>
    </location>
</feature>
<dbReference type="PANTHER" id="PTHR10367:SF17">
    <property type="entry name" value="MRNA-CAPPING ENZYME"/>
    <property type="match status" value="1"/>
</dbReference>
<reference evidence="4" key="1">
    <citation type="journal article" date="2013" name="Nature">
        <title>Pan genome of the phytoplankton Emiliania underpins its global distribution.</title>
        <authorList>
            <person name="Read B.A."/>
            <person name="Kegel J."/>
            <person name="Klute M.J."/>
            <person name="Kuo A."/>
            <person name="Lefebvre S.C."/>
            <person name="Maumus F."/>
            <person name="Mayer C."/>
            <person name="Miller J."/>
            <person name="Monier A."/>
            <person name="Salamov A."/>
            <person name="Young J."/>
            <person name="Aguilar M."/>
            <person name="Claverie J.M."/>
            <person name="Frickenhaus S."/>
            <person name="Gonzalez K."/>
            <person name="Herman E.K."/>
            <person name="Lin Y.C."/>
            <person name="Napier J."/>
            <person name="Ogata H."/>
            <person name="Sarno A.F."/>
            <person name="Shmutz J."/>
            <person name="Schroeder D."/>
            <person name="de Vargas C."/>
            <person name="Verret F."/>
            <person name="von Dassow P."/>
            <person name="Valentin K."/>
            <person name="Van de Peer Y."/>
            <person name="Wheeler G."/>
            <person name="Dacks J.B."/>
            <person name="Delwiche C.F."/>
            <person name="Dyhrman S.T."/>
            <person name="Glockner G."/>
            <person name="John U."/>
            <person name="Richards T."/>
            <person name="Worden A.Z."/>
            <person name="Zhang X."/>
            <person name="Grigoriev I.V."/>
            <person name="Allen A.E."/>
            <person name="Bidle K."/>
            <person name="Borodovsky M."/>
            <person name="Bowler C."/>
            <person name="Brownlee C."/>
            <person name="Cock J.M."/>
            <person name="Elias M."/>
            <person name="Gladyshev V.N."/>
            <person name="Groth M."/>
            <person name="Guda C."/>
            <person name="Hadaegh A."/>
            <person name="Iglesias-Rodriguez M.D."/>
            <person name="Jenkins J."/>
            <person name="Jones B.M."/>
            <person name="Lawson T."/>
            <person name="Leese F."/>
            <person name="Lindquist E."/>
            <person name="Lobanov A."/>
            <person name="Lomsadze A."/>
            <person name="Malik S.B."/>
            <person name="Marsh M.E."/>
            <person name="Mackinder L."/>
            <person name="Mock T."/>
            <person name="Mueller-Roeber B."/>
            <person name="Pagarete A."/>
            <person name="Parker M."/>
            <person name="Probert I."/>
            <person name="Quesneville H."/>
            <person name="Raines C."/>
            <person name="Rensing S.A."/>
            <person name="Riano-Pachon D.M."/>
            <person name="Richier S."/>
            <person name="Rokitta S."/>
            <person name="Shiraiwa Y."/>
            <person name="Soanes D.M."/>
            <person name="van der Giezen M."/>
            <person name="Wahlund T.M."/>
            <person name="Williams B."/>
            <person name="Wilson W."/>
            <person name="Wolfe G."/>
            <person name="Wurch L.L."/>
        </authorList>
    </citation>
    <scope>NUCLEOTIDE SEQUENCE</scope>
</reference>
<dbReference type="KEGG" id="ehx:EMIHUDRAFT_239015"/>
<accession>A0A0D3JK29</accession>
<evidence type="ECO:0000313" key="4">
    <source>
        <dbReference type="Proteomes" id="UP000013827"/>
    </source>
</evidence>
<dbReference type="PROSITE" id="PS00383">
    <property type="entry name" value="TYR_PHOSPHATASE_1"/>
    <property type="match status" value="1"/>
</dbReference>
<dbReference type="InterPro" id="IPR029021">
    <property type="entry name" value="Prot-tyrosine_phosphatase-like"/>
</dbReference>
<dbReference type="GeneID" id="17269408"/>
<dbReference type="InterPro" id="IPR051029">
    <property type="entry name" value="mRNA_Capping_Enz/RNA_Phosphat"/>
</dbReference>
<evidence type="ECO:0000259" key="2">
    <source>
        <dbReference type="PROSITE" id="PS50056"/>
    </source>
</evidence>
<dbReference type="InterPro" id="IPR016130">
    <property type="entry name" value="Tyr_Pase_AS"/>
</dbReference>
<dbReference type="SUPFAM" id="SSF52799">
    <property type="entry name" value="(Phosphotyrosine protein) phosphatases II"/>
    <property type="match status" value="1"/>
</dbReference>
<proteinExistence type="predicted"/>
<evidence type="ECO:0000256" key="1">
    <source>
        <dbReference type="SAM" id="MobiDB-lite"/>
    </source>
</evidence>
<dbReference type="PROSITE" id="PS50056">
    <property type="entry name" value="TYR_PHOSPHATASE_2"/>
    <property type="match status" value="1"/>
</dbReference>
<dbReference type="eggNOG" id="KOG2386">
    <property type="taxonomic scope" value="Eukaryota"/>
</dbReference>
<dbReference type="PANTHER" id="PTHR10367">
    <property type="entry name" value="MRNA-CAPPING ENZYME"/>
    <property type="match status" value="1"/>
</dbReference>
<feature type="compositionally biased region" description="Basic residues" evidence="1">
    <location>
        <begin position="1"/>
        <end position="12"/>
    </location>
</feature>
<name>A0A0D3JK29_EMIH1</name>
<reference evidence="3" key="2">
    <citation type="submission" date="2024-10" db="UniProtKB">
        <authorList>
            <consortium name="EnsemblProtists"/>
        </authorList>
    </citation>
    <scope>IDENTIFICATION</scope>
</reference>
<dbReference type="HOGENOM" id="CLU_057587_4_0_1"/>
<feature type="domain" description="Tyrosine specific protein phosphatases" evidence="2">
    <location>
        <begin position="143"/>
        <end position="208"/>
    </location>
</feature>
<dbReference type="GO" id="GO:0006370">
    <property type="term" value="P:7-methylguanosine mRNA capping"/>
    <property type="evidence" value="ECO:0007669"/>
    <property type="project" value="TreeGrafter"/>
</dbReference>
<dbReference type="STRING" id="2903.R1ESK6"/>
<evidence type="ECO:0000313" key="3">
    <source>
        <dbReference type="EnsemblProtists" id="EOD23864"/>
    </source>
</evidence>
<keyword evidence="4" id="KW-1185">Reference proteome</keyword>
<dbReference type="InterPro" id="IPR000387">
    <property type="entry name" value="Tyr_Pase_dom"/>
</dbReference>
<organism evidence="3 4">
    <name type="scientific">Emiliania huxleyi (strain CCMP1516)</name>
    <dbReference type="NCBI Taxonomy" id="280463"/>
    <lineage>
        <taxon>Eukaryota</taxon>
        <taxon>Haptista</taxon>
        <taxon>Haptophyta</taxon>
        <taxon>Prymnesiophyceae</taxon>
        <taxon>Isochrysidales</taxon>
        <taxon>Noelaerhabdaceae</taxon>
        <taxon>Emiliania</taxon>
    </lineage>
</organism>
<dbReference type="Proteomes" id="UP000013827">
    <property type="component" value="Unassembled WGS sequence"/>
</dbReference>
<protein>
    <recommendedName>
        <fullName evidence="2">Tyrosine specific protein phosphatases domain-containing protein</fullName>
    </recommendedName>
</protein>
<dbReference type="Gene3D" id="3.90.190.10">
    <property type="entry name" value="Protein tyrosine phosphatase superfamily"/>
    <property type="match status" value="1"/>
</dbReference>
<sequence>MSAYRIKKKRPRTPPPEEAPSITEESPAASGWRESPKGGAALHGLCAIKTPLKAELCASLPAADWWTVSDALQACGGSAVGLWIDLTNTRRYYEPRELPQSVRYLKFQTAGHGLIEEQAMLQILHEISALRVARRPSRGLPPEEVAKAEKAASAAARVVVHCTHGLNRTGYVVATALCRLEPRIPLGEALAAFSEQRPPGLWREQYVRALHDTYGGAIPPLPPPPSWEHEGRK</sequence>
<dbReference type="EnsemblProtists" id="EOD23864">
    <property type="protein sequence ID" value="EOD23864"/>
    <property type="gene ID" value="EMIHUDRAFT_239015"/>
</dbReference>
<dbReference type="RefSeq" id="XP_005776293.1">
    <property type="nucleotide sequence ID" value="XM_005776236.1"/>
</dbReference>
<dbReference type="AlphaFoldDB" id="A0A0D3JK29"/>
<dbReference type="PaxDb" id="2903-EOD23864"/>